<dbReference type="PhylomeDB" id="A0A0W0DCU8"/>
<feature type="region of interest" description="Disordered" evidence="1">
    <location>
        <begin position="98"/>
        <end position="129"/>
    </location>
</feature>
<protein>
    <submittedName>
        <fullName evidence="2">VPS4-associated protein 1</fullName>
    </submittedName>
</protein>
<dbReference type="VEuPathDB" id="FungiDB:B1J91_K02189g"/>
<organism evidence="2 3">
    <name type="scientific">Candida glabrata</name>
    <name type="common">Yeast</name>
    <name type="synonym">Torulopsis glabrata</name>
    <dbReference type="NCBI Taxonomy" id="5478"/>
    <lineage>
        <taxon>Eukaryota</taxon>
        <taxon>Fungi</taxon>
        <taxon>Dikarya</taxon>
        <taxon>Ascomycota</taxon>
        <taxon>Saccharomycotina</taxon>
        <taxon>Saccharomycetes</taxon>
        <taxon>Saccharomycetales</taxon>
        <taxon>Saccharomycetaceae</taxon>
        <taxon>Nakaseomyces</taxon>
    </lineage>
</organism>
<dbReference type="AlphaFoldDB" id="A0A0W0DCU8"/>
<dbReference type="VEuPathDB" id="FungiDB:GWK60_K02035"/>
<dbReference type="EMBL" id="LLZZ01000172">
    <property type="protein sequence ID" value="KTA96401.1"/>
    <property type="molecule type" value="Genomic_DNA"/>
</dbReference>
<feature type="compositionally biased region" description="Basic and acidic residues" evidence="1">
    <location>
        <begin position="99"/>
        <end position="129"/>
    </location>
</feature>
<dbReference type="VEuPathDB" id="FungiDB:CAGL0K02189g"/>
<gene>
    <name evidence="2" type="ORF">AO440_003345</name>
</gene>
<proteinExistence type="predicted"/>
<accession>A0A0W0DCU8</accession>
<evidence type="ECO:0000256" key="1">
    <source>
        <dbReference type="SAM" id="MobiDB-lite"/>
    </source>
</evidence>
<dbReference type="VEuPathDB" id="FungiDB:GW608_K02035"/>
<dbReference type="GO" id="GO:0001671">
    <property type="term" value="F:ATPase activator activity"/>
    <property type="evidence" value="ECO:0007669"/>
    <property type="project" value="EnsemblFungi"/>
</dbReference>
<dbReference type="VEuPathDB" id="FungiDB:GVI51_K02035"/>
<dbReference type="GO" id="GO:0007034">
    <property type="term" value="P:vacuolar transport"/>
    <property type="evidence" value="ECO:0007669"/>
    <property type="project" value="EnsemblFungi"/>
</dbReference>
<name>A0A0W0DCU8_CANGB</name>
<comment type="caution">
    <text evidence="2">The sequence shown here is derived from an EMBL/GenBank/DDBJ whole genome shotgun (WGS) entry which is preliminary data.</text>
</comment>
<sequence>MINDYTRRKVAVQDTQACYLCHKPTNVVLYNQSGPDWFYTCELHLQNNPQFAVPVYGAEYESILKKMKETKELLNKQVTSKGGVGNWDGWVNKLISSRKSKDDDKEADKKDDQKDDTQDAERQEPDLQKQYDMLLDKLTEIKSKNKKYKLSDMMFQNRVDLKERERLRRIRIQKEQEQYSNTDPVELETKFQFPSIPQTTPNKKV</sequence>
<evidence type="ECO:0000313" key="3">
    <source>
        <dbReference type="Proteomes" id="UP000054886"/>
    </source>
</evidence>
<dbReference type="PANTHER" id="PTHR28218:SF1">
    <property type="entry name" value="VPS4-ASSOCIATED PROTEIN 1"/>
    <property type="match status" value="1"/>
</dbReference>
<dbReference type="OMA" id="SGPDWFY"/>
<dbReference type="Pfam" id="PF08432">
    <property type="entry name" value="Vfa1"/>
    <property type="match status" value="1"/>
</dbReference>
<reference evidence="2 3" key="1">
    <citation type="submission" date="2015-10" db="EMBL/GenBank/DDBJ databases">
        <title>Draft genomes sequences of Candida glabrata isolates 1A, 1B, 2A, 2B, 3A and 3B.</title>
        <authorList>
            <person name="Haavelsrud O.E."/>
            <person name="Gaustad P."/>
        </authorList>
    </citation>
    <scope>NUCLEOTIDE SEQUENCE [LARGE SCALE GENOMIC DNA]</scope>
    <source>
        <strain evidence="2">910700640</strain>
    </source>
</reference>
<dbReference type="GO" id="GO:0005768">
    <property type="term" value="C:endosome"/>
    <property type="evidence" value="ECO:0007669"/>
    <property type="project" value="EnsemblFungi"/>
</dbReference>
<evidence type="ECO:0000313" key="2">
    <source>
        <dbReference type="EMBL" id="KTA96401.1"/>
    </source>
</evidence>
<dbReference type="PANTHER" id="PTHR28218">
    <property type="entry name" value="VPS4-ASSOCIATED PROTEIN 1"/>
    <property type="match status" value="1"/>
</dbReference>
<dbReference type="Proteomes" id="UP000054886">
    <property type="component" value="Unassembled WGS sequence"/>
</dbReference>
<dbReference type="InterPro" id="IPR013640">
    <property type="entry name" value="Vfa1"/>
</dbReference>